<dbReference type="PANTHER" id="PTHR46018:SF7">
    <property type="entry name" value="RIBONUCLEASE Z"/>
    <property type="match status" value="1"/>
</dbReference>
<feature type="domain" description="Metallo-beta-lactamase" evidence="1">
    <location>
        <begin position="18"/>
        <end position="193"/>
    </location>
</feature>
<dbReference type="SUPFAM" id="SSF56281">
    <property type="entry name" value="Metallo-hydrolase/oxidoreductase"/>
    <property type="match status" value="1"/>
</dbReference>
<gene>
    <name evidence="2" type="primary">rbn_2</name>
    <name evidence="2" type="ORF">SIID45300_01942</name>
</gene>
<dbReference type="EMBL" id="BAAFGK010000004">
    <property type="protein sequence ID" value="GAB0057610.1"/>
    <property type="molecule type" value="Genomic_DNA"/>
</dbReference>
<keyword evidence="3" id="KW-1185">Reference proteome</keyword>
<dbReference type="Proteomes" id="UP001628193">
    <property type="component" value="Unassembled WGS sequence"/>
</dbReference>
<reference evidence="2 3" key="1">
    <citation type="submission" date="2024-05" db="EMBL/GenBank/DDBJ databases">
        <authorList>
            <consortium name="Candidatus Magnetaquicoccaceae bacterium FCR-1 genome sequencing consortium"/>
            <person name="Shimoshige H."/>
            <person name="Shimamura S."/>
            <person name="Taoka A."/>
            <person name="Kobayashi H."/>
            <person name="Maekawa T."/>
        </authorList>
    </citation>
    <scope>NUCLEOTIDE SEQUENCE [LARGE SCALE GENOMIC DNA]</scope>
    <source>
        <strain evidence="2 3">FCR-1</strain>
    </source>
</reference>
<sequence>MKVIVLGSGTGVPSLRRGSPAYWLGVDDRQYLIDCGSGTLLQLERIGASFRDLDGAFITHVHADHIGDLTPMVHAMRLPGLTREKPFTLHGPPGFTDFFNRIIAPVAAPPTRFPFLVQDAPLAWNMNGLTILSHPTPHSDRFASRAYRFEHQGRAIVFSGDTDWDDGLAGFLTGADLALLECSTLDDDKVEGHLTPGLCGRLAAMARVRRLLLTHFYPIDGPDSLFLDQCRAQFSGELGLAEDRLSVEIAP</sequence>
<name>A0ABQ0C9R0_9PROT</name>
<evidence type="ECO:0000313" key="2">
    <source>
        <dbReference type="EMBL" id="GAB0057610.1"/>
    </source>
</evidence>
<dbReference type="GO" id="GO:0042781">
    <property type="term" value="F:3'-tRNA processing endoribonuclease activity"/>
    <property type="evidence" value="ECO:0007669"/>
    <property type="project" value="UniProtKB-EC"/>
</dbReference>
<evidence type="ECO:0000313" key="3">
    <source>
        <dbReference type="Proteomes" id="UP001628193"/>
    </source>
</evidence>
<proteinExistence type="predicted"/>
<keyword evidence="2" id="KW-0378">Hydrolase</keyword>
<accession>A0ABQ0C9R0</accession>
<dbReference type="InterPro" id="IPR001279">
    <property type="entry name" value="Metallo-B-lactamas"/>
</dbReference>
<organism evidence="2 3">
    <name type="scientific">Candidatus Magnetaquiglobus chichijimensis</name>
    <dbReference type="NCBI Taxonomy" id="3141448"/>
    <lineage>
        <taxon>Bacteria</taxon>
        <taxon>Pseudomonadati</taxon>
        <taxon>Pseudomonadota</taxon>
        <taxon>Magnetococcia</taxon>
        <taxon>Magnetococcales</taxon>
        <taxon>Candidatus Magnetaquicoccaceae</taxon>
        <taxon>Candidatus Magnetaquiglobus</taxon>
    </lineage>
</organism>
<dbReference type="Pfam" id="PF12706">
    <property type="entry name" value="Lactamase_B_2"/>
    <property type="match status" value="1"/>
</dbReference>
<reference evidence="2 3" key="2">
    <citation type="submission" date="2024-09" db="EMBL/GenBank/DDBJ databases">
        <title>Draft genome sequence of Candidatus Magnetaquicoccaceae bacterium FCR-1.</title>
        <authorList>
            <person name="Shimoshige H."/>
            <person name="Shimamura S."/>
            <person name="Taoka A."/>
            <person name="Kobayashi H."/>
            <person name="Maekawa T."/>
        </authorList>
    </citation>
    <scope>NUCLEOTIDE SEQUENCE [LARGE SCALE GENOMIC DNA]</scope>
    <source>
        <strain evidence="2 3">FCR-1</strain>
    </source>
</reference>
<dbReference type="PANTHER" id="PTHR46018">
    <property type="entry name" value="ZINC PHOSPHODIESTERASE ELAC PROTEIN 1"/>
    <property type="match status" value="1"/>
</dbReference>
<dbReference type="RefSeq" id="WP_420905303.1">
    <property type="nucleotide sequence ID" value="NZ_BAAFGK010000004.1"/>
</dbReference>
<evidence type="ECO:0000259" key="1">
    <source>
        <dbReference type="SMART" id="SM00849"/>
    </source>
</evidence>
<comment type="caution">
    <text evidence="2">The sequence shown here is derived from an EMBL/GenBank/DDBJ whole genome shotgun (WGS) entry which is preliminary data.</text>
</comment>
<dbReference type="EC" id="3.1.26.11" evidence="2"/>
<dbReference type="Gene3D" id="3.60.15.10">
    <property type="entry name" value="Ribonuclease Z/Hydroxyacylglutathione hydrolase-like"/>
    <property type="match status" value="1"/>
</dbReference>
<protein>
    <submittedName>
        <fullName evidence="2">Ribonuclease BN</fullName>
        <ecNumber evidence="2">3.1.26.11</ecNumber>
    </submittedName>
</protein>
<dbReference type="InterPro" id="IPR036866">
    <property type="entry name" value="RibonucZ/Hydroxyglut_hydro"/>
</dbReference>
<dbReference type="SMART" id="SM00849">
    <property type="entry name" value="Lactamase_B"/>
    <property type="match status" value="1"/>
</dbReference>